<feature type="compositionally biased region" description="Low complexity" evidence="1">
    <location>
        <begin position="211"/>
        <end position="226"/>
    </location>
</feature>
<feature type="domain" description="EH" evidence="2">
    <location>
        <begin position="23"/>
        <end position="109"/>
    </location>
</feature>
<dbReference type="PROSITE" id="PS50031">
    <property type="entry name" value="EH"/>
    <property type="match status" value="3"/>
</dbReference>
<dbReference type="Pfam" id="PF12763">
    <property type="entry name" value="EH"/>
    <property type="match status" value="3"/>
</dbReference>
<dbReference type="SUPFAM" id="SSF47473">
    <property type="entry name" value="EF-hand"/>
    <property type="match status" value="3"/>
</dbReference>
<evidence type="ECO:0000256" key="1">
    <source>
        <dbReference type="SAM" id="MobiDB-lite"/>
    </source>
</evidence>
<feature type="region of interest" description="Disordered" evidence="1">
    <location>
        <begin position="799"/>
        <end position="854"/>
    </location>
</feature>
<feature type="region of interest" description="Disordered" evidence="1">
    <location>
        <begin position="1281"/>
        <end position="1345"/>
    </location>
</feature>
<feature type="region of interest" description="Disordered" evidence="1">
    <location>
        <begin position="399"/>
        <end position="437"/>
    </location>
</feature>
<feature type="compositionally biased region" description="Low complexity" evidence="1">
    <location>
        <begin position="603"/>
        <end position="623"/>
    </location>
</feature>
<sequence length="1396" mass="145674">MASTGGSYGQEPPPPRLTLTPEERTIYGQLFKSLDSESLGVVTGEVARTLFERSGLSPLVLGRIWQIADDQNNGFLNQTGFAIALRLIGYVQSGQRLAPELASQPGPLPRFEQETTSRVPPLNPAERARFVQLFESTTSDSLLSGDQARDIFVRARLPTETLGQIWNLTDIHRRGALDVTEFVIAMHLIQCTLNGSLPTLPPSVPQTLITSASSGSDGGRPSPRTSARASMAPQLPPPQHQHQQPAAPRPRGHQFSVGRQSPAPAPGQVQRQLTGSSVGSHQAFGGLARAGSFPATEEWLITTAQKEHYDSIFASVDRDGRGFIAGDIAVPFFMTSKLPDDVLAQIWDLSDIRNTGELSKDEFAVAMYLVQQKLTGNELPQTLPTLLVPPALRSRSPAVAPNPVFLPGPPPASVFDAPSQQSPTQPAQPAQPAQAKGESALLDLFDLDDSAFAPPTSLTAPSAPAARAAAPVSQTSLPVMAQSPPPPPPPPPPAAASAPSAVPSAPATTFGAVPTPLSPSITGRAPFVPSSAFGQSIQQELTTHSYAPPTQESTSSRSAPAPASAPPPRLPSSPALSKSSTAASPVVAPQLFSAPPPTSFPRVAPSISASVSSTASPVSAPSTTAANEDLLLADDDVKEKIASEKTQFGKLSTEIGSLTTQTQALKDKRAKAEAELAKMVALRQDIEGKLKQLHGVYESEASKVRAVEQQLATSTNETAKLRQEYAVLESSVHAVQVQYQEVMSNLETDQNENATLKEKIRLVQEQTAQVQEALEKAKREARQQKGLVAINKKSLTSAESELEATQRTLDESQSQAESAGVVSTAMSPGPDDVARTSNMNPFHRFASPAQSEFNTSDTMLPAAVAGEALPGSDAPSVPASPPPAVPASIFENMLADFQRSPSQASHPTIASPVVGAPSVEESEASSLPRTGYEDDYDDQIASSPATTTTAATTHLFTNHVASLSGAGGAAAFVSGLHAAEVESVSSSVVNNAPDSIRDGFSRPESPTLHSHTSSVSAVTASEGGEAPKEAESESLVTPPVLPGETPEPSGLPGPETTAIDEVVTELAPAESESPAAEAPAPPTEEESKDEESDPFALKPKQKLFAGTKEDFDAVFSGLGLLPKKNAIDETPSETSSGRPFVAAFPPIENLQIDDESSSDEEPESPAMPIPAYSAPSEVEPANTAPSDPVVQAVASAPEPEPVLTLPSELDTAASAPPSDMFASFEDSFATAPFADVAPSSPPVVSIPTTSPFEPPSPVSSLTSKDVQDSFDAVFASFTAPAPLPPSEPALPSAPDIPSFDQSFPSFPAAFPSSPQPPPQAAPTFAPTSQGPPLPPKIPLSGADSHAVVSGFDDFDNAFTGLEDAKKATSANGTAGNATDPSFEAAFEDFGKDFGSR</sequence>
<feature type="region of interest" description="Disordered" evidence="1">
    <location>
        <begin position="452"/>
        <end position="623"/>
    </location>
</feature>
<feature type="compositionally biased region" description="Acidic residues" evidence="1">
    <location>
        <begin position="1151"/>
        <end position="1163"/>
    </location>
</feature>
<dbReference type="PROSITE" id="PS50222">
    <property type="entry name" value="EF_HAND_2"/>
    <property type="match status" value="1"/>
</dbReference>
<reference evidence="4" key="1">
    <citation type="submission" date="2023-03" db="EMBL/GenBank/DDBJ databases">
        <title>Near-Complete genome sequence of Lipomyces tetrasporous NRRL Y-64009, an oleaginous yeast capable of growing on lignocellulosic hydrolysates.</title>
        <authorList>
            <consortium name="Lawrence Berkeley National Laboratory"/>
            <person name="Jagtap S.S."/>
            <person name="Liu J.-J."/>
            <person name="Walukiewicz H.E."/>
            <person name="Pangilinan J."/>
            <person name="Lipzen A."/>
            <person name="Ahrendt S."/>
            <person name="Koriabine M."/>
            <person name="Cobaugh K."/>
            <person name="Salamov A."/>
            <person name="Yoshinaga Y."/>
            <person name="Ng V."/>
            <person name="Daum C."/>
            <person name="Grigoriev I.V."/>
            <person name="Slininger P.J."/>
            <person name="Dien B.S."/>
            <person name="Jin Y.-S."/>
            <person name="Rao C.V."/>
        </authorList>
    </citation>
    <scope>NUCLEOTIDE SEQUENCE</scope>
    <source>
        <strain evidence="4">NRRL Y-64009</strain>
    </source>
</reference>
<evidence type="ECO:0008006" key="6">
    <source>
        <dbReference type="Google" id="ProtNLM"/>
    </source>
</evidence>
<feature type="compositionally biased region" description="Polar residues" evidence="1">
    <location>
        <begin position="799"/>
        <end position="817"/>
    </location>
</feature>
<dbReference type="GO" id="GO:0005886">
    <property type="term" value="C:plasma membrane"/>
    <property type="evidence" value="ECO:0007669"/>
    <property type="project" value="TreeGrafter"/>
</dbReference>
<feature type="region of interest" description="Disordered" evidence="1">
    <location>
        <begin position="1123"/>
        <end position="1218"/>
    </location>
</feature>
<feature type="compositionally biased region" description="Acidic residues" evidence="1">
    <location>
        <begin position="1083"/>
        <end position="1093"/>
    </location>
</feature>
<evidence type="ECO:0000259" key="3">
    <source>
        <dbReference type="PROSITE" id="PS50222"/>
    </source>
</evidence>
<evidence type="ECO:0000313" key="4">
    <source>
        <dbReference type="EMBL" id="KAJ8104311.1"/>
    </source>
</evidence>
<feature type="domain" description="EH" evidence="2">
    <location>
        <begin position="305"/>
        <end position="394"/>
    </location>
</feature>
<dbReference type="Gene3D" id="1.10.238.10">
    <property type="entry name" value="EF-hand"/>
    <property type="match status" value="3"/>
</dbReference>
<dbReference type="GO" id="GO:0005509">
    <property type="term" value="F:calcium ion binding"/>
    <property type="evidence" value="ECO:0007669"/>
    <property type="project" value="InterPro"/>
</dbReference>
<dbReference type="GO" id="GO:0016197">
    <property type="term" value="P:endosomal transport"/>
    <property type="evidence" value="ECO:0007669"/>
    <property type="project" value="TreeGrafter"/>
</dbReference>
<dbReference type="CDD" id="cd00052">
    <property type="entry name" value="EH"/>
    <property type="match status" value="3"/>
</dbReference>
<feature type="compositionally biased region" description="Low complexity" evidence="1">
    <location>
        <begin position="1009"/>
        <end position="1021"/>
    </location>
</feature>
<dbReference type="PANTHER" id="PTHR11216">
    <property type="entry name" value="EH DOMAIN"/>
    <property type="match status" value="1"/>
</dbReference>
<feature type="region of interest" description="Disordered" evidence="1">
    <location>
        <begin position="204"/>
        <end position="278"/>
    </location>
</feature>
<dbReference type="Proteomes" id="UP001217417">
    <property type="component" value="Unassembled WGS sequence"/>
</dbReference>
<feature type="region of interest" description="Disordered" evidence="1">
    <location>
        <begin position="1235"/>
        <end position="1264"/>
    </location>
</feature>
<accession>A0AAD7QZF9</accession>
<feature type="compositionally biased region" description="Low complexity" evidence="1">
    <location>
        <begin position="572"/>
        <end position="585"/>
    </location>
</feature>
<dbReference type="RefSeq" id="XP_056047761.1">
    <property type="nucleotide sequence ID" value="XM_056186465.1"/>
</dbReference>
<protein>
    <recommendedName>
        <fullName evidence="6">Cytoskeletal adapter protein sagA</fullName>
    </recommendedName>
</protein>
<dbReference type="GO" id="GO:0005737">
    <property type="term" value="C:cytoplasm"/>
    <property type="evidence" value="ECO:0007669"/>
    <property type="project" value="TreeGrafter"/>
</dbReference>
<dbReference type="GO" id="GO:0006897">
    <property type="term" value="P:endocytosis"/>
    <property type="evidence" value="ECO:0007669"/>
    <property type="project" value="TreeGrafter"/>
</dbReference>
<proteinExistence type="predicted"/>
<evidence type="ECO:0000313" key="5">
    <source>
        <dbReference type="Proteomes" id="UP001217417"/>
    </source>
</evidence>
<feature type="region of interest" description="Disordered" evidence="1">
    <location>
        <begin position="990"/>
        <end position="1101"/>
    </location>
</feature>
<comment type="caution">
    <text evidence="4">The sequence shown here is derived from an EMBL/GenBank/DDBJ whole genome shotgun (WGS) entry which is preliminary data.</text>
</comment>
<feature type="compositionally biased region" description="Low complexity" evidence="1">
    <location>
        <begin position="553"/>
        <end position="562"/>
    </location>
</feature>
<feature type="compositionally biased region" description="Low complexity" evidence="1">
    <location>
        <begin position="495"/>
        <end position="507"/>
    </location>
</feature>
<evidence type="ECO:0000259" key="2">
    <source>
        <dbReference type="PROSITE" id="PS50031"/>
    </source>
</evidence>
<feature type="compositionally biased region" description="Low complexity" evidence="1">
    <location>
        <begin position="1242"/>
        <end position="1251"/>
    </location>
</feature>
<feature type="region of interest" description="Disordered" evidence="1">
    <location>
        <begin position="899"/>
        <end position="940"/>
    </location>
</feature>
<dbReference type="GeneID" id="80881631"/>
<feature type="compositionally biased region" description="Pro residues" evidence="1">
    <location>
        <begin position="483"/>
        <end position="494"/>
    </location>
</feature>
<feature type="compositionally biased region" description="Low complexity" evidence="1">
    <location>
        <begin position="1289"/>
        <end position="1312"/>
    </location>
</feature>
<dbReference type="PANTHER" id="PTHR11216:SF170">
    <property type="entry name" value="DYNAMIN ASSOCIATED PROTEIN 160, ISOFORM D"/>
    <property type="match status" value="1"/>
</dbReference>
<feature type="compositionally biased region" description="Polar residues" evidence="1">
    <location>
        <begin position="899"/>
        <end position="908"/>
    </location>
</feature>
<feature type="compositionally biased region" description="Polar residues" evidence="1">
    <location>
        <begin position="269"/>
        <end position="278"/>
    </location>
</feature>
<feature type="compositionally biased region" description="Low complexity" evidence="1">
    <location>
        <begin position="1067"/>
        <end position="1078"/>
    </location>
</feature>
<dbReference type="EMBL" id="JARPMG010000001">
    <property type="protein sequence ID" value="KAJ8104311.1"/>
    <property type="molecule type" value="Genomic_DNA"/>
</dbReference>
<dbReference type="SMART" id="SM00027">
    <property type="entry name" value="EH"/>
    <property type="match status" value="3"/>
</dbReference>
<feature type="compositionally biased region" description="Polar residues" evidence="1">
    <location>
        <begin position="532"/>
        <end position="552"/>
    </location>
</feature>
<feature type="compositionally biased region" description="Low complexity" evidence="1">
    <location>
        <begin position="452"/>
        <end position="476"/>
    </location>
</feature>
<feature type="domain" description="EF-hand" evidence="3">
    <location>
        <begin position="338"/>
        <end position="373"/>
    </location>
</feature>
<keyword evidence="5" id="KW-1185">Reference proteome</keyword>
<dbReference type="InterPro" id="IPR002048">
    <property type="entry name" value="EF_hand_dom"/>
</dbReference>
<dbReference type="InterPro" id="IPR011992">
    <property type="entry name" value="EF-hand-dom_pair"/>
</dbReference>
<name>A0AAD7QZF9_9ASCO</name>
<feature type="compositionally biased region" description="Low complexity" evidence="1">
    <location>
        <begin position="417"/>
        <end position="437"/>
    </location>
</feature>
<feature type="domain" description="EH" evidence="2">
    <location>
        <begin position="126"/>
        <end position="215"/>
    </location>
</feature>
<organism evidence="4 5">
    <name type="scientific">Lipomyces tetrasporus</name>
    <dbReference type="NCBI Taxonomy" id="54092"/>
    <lineage>
        <taxon>Eukaryota</taxon>
        <taxon>Fungi</taxon>
        <taxon>Dikarya</taxon>
        <taxon>Ascomycota</taxon>
        <taxon>Saccharomycotina</taxon>
        <taxon>Lipomycetes</taxon>
        <taxon>Lipomycetales</taxon>
        <taxon>Lipomycetaceae</taxon>
        <taxon>Lipomyces</taxon>
    </lineage>
</organism>
<gene>
    <name evidence="4" type="ORF">POJ06DRAFT_244196</name>
</gene>
<dbReference type="InterPro" id="IPR000261">
    <property type="entry name" value="EH_dom"/>
</dbReference>